<evidence type="ECO:0000313" key="2">
    <source>
        <dbReference type="EMBL" id="NEA23790.1"/>
    </source>
</evidence>
<organism evidence="2 3">
    <name type="scientific">Actinomadura bangladeshensis</name>
    <dbReference type="NCBI Taxonomy" id="453573"/>
    <lineage>
        <taxon>Bacteria</taxon>
        <taxon>Bacillati</taxon>
        <taxon>Actinomycetota</taxon>
        <taxon>Actinomycetes</taxon>
        <taxon>Streptosporangiales</taxon>
        <taxon>Thermomonosporaceae</taxon>
        <taxon>Actinomadura</taxon>
    </lineage>
</organism>
<reference evidence="2 3" key="1">
    <citation type="submission" date="2020-01" db="EMBL/GenBank/DDBJ databases">
        <title>Insect and environment-associated Actinomycetes.</title>
        <authorList>
            <person name="Currrie C."/>
            <person name="Chevrette M."/>
            <person name="Carlson C."/>
            <person name="Stubbendieck R."/>
            <person name="Wendt-Pienkowski E."/>
        </authorList>
    </citation>
    <scope>NUCLEOTIDE SEQUENCE [LARGE SCALE GENOMIC DNA]</scope>
    <source>
        <strain evidence="2 3">SID10258</strain>
    </source>
</reference>
<name>A0A6L9QEF6_9ACTN</name>
<dbReference type="InterPro" id="IPR004942">
    <property type="entry name" value="Roadblock/LAMTOR2_dom"/>
</dbReference>
<dbReference type="Gene3D" id="3.30.450.30">
    <property type="entry name" value="Dynein light chain 2a, cytoplasmic"/>
    <property type="match status" value="1"/>
</dbReference>
<dbReference type="Proteomes" id="UP000475532">
    <property type="component" value="Unassembled WGS sequence"/>
</dbReference>
<sequence>MSWLLDKFVEKTTGVTGALLVSRDGLKMAAAGLGTDQADRGAAWVSSFHSLARSADSFCTSEASGFRQAIVEDNAFLVFVTSADHTTAGRPGTGSRLVGSVLCVLAEPGADPNTIGFEMGLLVKSVADHLLTATRGGR</sequence>
<protein>
    <submittedName>
        <fullName evidence="2">Roadblock/LC7 domain-containing protein</fullName>
    </submittedName>
</protein>
<dbReference type="InterPro" id="IPR053141">
    <property type="entry name" value="Mycobact_SerProt_Inhib_Rv3364c"/>
</dbReference>
<dbReference type="AlphaFoldDB" id="A0A6L9QEF6"/>
<proteinExistence type="predicted"/>
<dbReference type="PANTHER" id="PTHR36222">
    <property type="entry name" value="SERINE PROTEASE INHIBITOR RV3364C"/>
    <property type="match status" value="1"/>
</dbReference>
<gene>
    <name evidence="2" type="ORF">G3I70_15005</name>
</gene>
<dbReference type="PANTHER" id="PTHR36222:SF1">
    <property type="entry name" value="SERINE PROTEASE INHIBITOR RV3364C"/>
    <property type="match status" value="1"/>
</dbReference>
<dbReference type="SMART" id="SM00960">
    <property type="entry name" value="Robl_LC7"/>
    <property type="match status" value="1"/>
</dbReference>
<evidence type="ECO:0000259" key="1">
    <source>
        <dbReference type="SMART" id="SM00960"/>
    </source>
</evidence>
<feature type="domain" description="Roadblock/LAMTOR2" evidence="1">
    <location>
        <begin position="2"/>
        <end position="106"/>
    </location>
</feature>
<dbReference type="Pfam" id="PF03259">
    <property type="entry name" value="Robl_LC7"/>
    <property type="match status" value="1"/>
</dbReference>
<accession>A0A6L9QEF6</accession>
<evidence type="ECO:0000313" key="3">
    <source>
        <dbReference type="Proteomes" id="UP000475532"/>
    </source>
</evidence>
<dbReference type="SUPFAM" id="SSF103196">
    <property type="entry name" value="Roadblock/LC7 domain"/>
    <property type="match status" value="1"/>
</dbReference>
<comment type="caution">
    <text evidence="2">The sequence shown here is derived from an EMBL/GenBank/DDBJ whole genome shotgun (WGS) entry which is preliminary data.</text>
</comment>
<dbReference type="EMBL" id="JAAGLI010000377">
    <property type="protein sequence ID" value="NEA23790.1"/>
    <property type="molecule type" value="Genomic_DNA"/>
</dbReference>